<evidence type="ECO:0000256" key="2">
    <source>
        <dbReference type="ARBA" id="ARBA00022723"/>
    </source>
</evidence>
<evidence type="ECO:0000256" key="1">
    <source>
        <dbReference type="ARBA" id="ARBA00022485"/>
    </source>
</evidence>
<feature type="binding site" evidence="5">
    <location>
        <position position="232"/>
    </location>
    <ligand>
        <name>dimethylallyl diphosphate</name>
        <dbReference type="ChEBI" id="CHEBI:57623"/>
    </ligand>
</feature>
<dbReference type="GO" id="GO:0051539">
    <property type="term" value="F:4 iron, 4 sulfur cluster binding"/>
    <property type="evidence" value="ECO:0007669"/>
    <property type="project" value="UniProtKB-UniRule"/>
</dbReference>
<sequence length="294" mass="32505">MFVEIDPNAGFCFGVVNAIKTAEENLNSGEKINCLGQIVHNEMENNRLHQLGMKTISHDDLARLNGQPVLIRAHGEPPSTYKIAKENNIKLIDATCPVVLKLQEKVRKAWERLQVSGGTVIIYGKKGHAEVVGLSGQTDNKAIVVEGFKDLDGIDFSKPVEIFSQTTKESENYQKIINEIRARMAKCHTNPDNFLKVNNTICGQVANRKPKIKEFAKKHDVIVFVSGKNSSNGKMLFEVCREVNPQSHMVSNAKEINPTWFANAASVGVSGATSTPTWLMAEVADAIKDITYKK</sequence>
<evidence type="ECO:0000256" key="3">
    <source>
        <dbReference type="ARBA" id="ARBA00023004"/>
    </source>
</evidence>
<feature type="binding site" evidence="5">
    <location>
        <position position="230"/>
    </location>
    <ligand>
        <name>(2E)-4-hydroxy-3-methylbut-2-enyl diphosphate</name>
        <dbReference type="ChEBI" id="CHEBI:128753"/>
    </ligand>
</feature>
<dbReference type="UniPathway" id="UPA00059">
    <property type="reaction ID" value="UER00105"/>
</dbReference>
<reference evidence="6 7" key="1">
    <citation type="submission" date="2019-07" db="EMBL/GenBank/DDBJ databases">
        <title>Thalassofilum flectens gen. nov., sp. nov., a novel moderate thermophilic anaerobe from a shallow sea hot spring in Kunashir Island (Russia), representing a new family in the order Bacteroidales, and proposal of Thalassofilacea fam. nov.</title>
        <authorList>
            <person name="Kochetkova T.V."/>
            <person name="Podosokorskaya O.A."/>
            <person name="Novikov A."/>
            <person name="Elcheninov A.G."/>
            <person name="Toshchakov S.V."/>
            <person name="Kublanov I.V."/>
        </authorList>
    </citation>
    <scope>NUCLEOTIDE SEQUENCE [LARGE SCALE GENOMIC DNA]</scope>
    <source>
        <strain evidence="6 7">38-H</strain>
    </source>
</reference>
<feature type="binding site" evidence="5">
    <location>
        <position position="232"/>
    </location>
    <ligand>
        <name>isopentenyl diphosphate</name>
        <dbReference type="ChEBI" id="CHEBI:128769"/>
    </ligand>
</feature>
<feature type="binding site" evidence="5">
    <location>
        <position position="128"/>
    </location>
    <ligand>
        <name>(2E)-4-hydroxy-3-methylbut-2-enyl diphosphate</name>
        <dbReference type="ChEBI" id="CHEBI:128753"/>
    </ligand>
</feature>
<comment type="catalytic activity">
    <reaction evidence="5">
        <text>isopentenyl diphosphate + 2 oxidized [2Fe-2S]-[ferredoxin] + H2O = (2E)-4-hydroxy-3-methylbut-2-enyl diphosphate + 2 reduced [2Fe-2S]-[ferredoxin] + 2 H(+)</text>
        <dbReference type="Rhea" id="RHEA:24488"/>
        <dbReference type="Rhea" id="RHEA-COMP:10000"/>
        <dbReference type="Rhea" id="RHEA-COMP:10001"/>
        <dbReference type="ChEBI" id="CHEBI:15377"/>
        <dbReference type="ChEBI" id="CHEBI:15378"/>
        <dbReference type="ChEBI" id="CHEBI:33737"/>
        <dbReference type="ChEBI" id="CHEBI:33738"/>
        <dbReference type="ChEBI" id="CHEBI:128753"/>
        <dbReference type="ChEBI" id="CHEBI:128769"/>
        <dbReference type="EC" id="1.17.7.4"/>
    </reaction>
</comment>
<feature type="binding site" evidence="5">
    <location>
        <position position="74"/>
    </location>
    <ligand>
        <name>isopentenyl diphosphate</name>
        <dbReference type="ChEBI" id="CHEBI:128769"/>
    </ligand>
</feature>
<feature type="binding site" evidence="5">
    <location>
        <position position="166"/>
    </location>
    <ligand>
        <name>(2E)-4-hydroxy-3-methylbut-2-enyl diphosphate</name>
        <dbReference type="ChEBI" id="CHEBI:128753"/>
    </ligand>
</feature>
<proteinExistence type="inferred from homology"/>
<comment type="catalytic activity">
    <reaction evidence="5">
        <text>dimethylallyl diphosphate + 2 oxidized [2Fe-2S]-[ferredoxin] + H2O = (2E)-4-hydroxy-3-methylbut-2-enyl diphosphate + 2 reduced [2Fe-2S]-[ferredoxin] + 2 H(+)</text>
        <dbReference type="Rhea" id="RHEA:24825"/>
        <dbReference type="Rhea" id="RHEA-COMP:10000"/>
        <dbReference type="Rhea" id="RHEA-COMP:10001"/>
        <dbReference type="ChEBI" id="CHEBI:15377"/>
        <dbReference type="ChEBI" id="CHEBI:15378"/>
        <dbReference type="ChEBI" id="CHEBI:33737"/>
        <dbReference type="ChEBI" id="CHEBI:33738"/>
        <dbReference type="ChEBI" id="CHEBI:57623"/>
        <dbReference type="ChEBI" id="CHEBI:128753"/>
        <dbReference type="EC" id="1.17.7.4"/>
    </reaction>
</comment>
<feature type="binding site" evidence="5">
    <location>
        <position position="74"/>
    </location>
    <ligand>
        <name>dimethylallyl diphosphate</name>
        <dbReference type="ChEBI" id="CHEBI:57623"/>
    </ligand>
</feature>
<feature type="binding site" evidence="5">
    <location>
        <position position="128"/>
    </location>
    <ligand>
        <name>isopentenyl diphosphate</name>
        <dbReference type="ChEBI" id="CHEBI:128769"/>
    </ligand>
</feature>
<feature type="binding site" evidence="5">
    <location>
        <position position="274"/>
    </location>
    <ligand>
        <name>dimethylallyl diphosphate</name>
        <dbReference type="ChEBI" id="CHEBI:57623"/>
    </ligand>
</feature>
<feature type="binding site" evidence="5">
    <location>
        <position position="96"/>
    </location>
    <ligand>
        <name>[4Fe-4S] cluster</name>
        <dbReference type="ChEBI" id="CHEBI:49883"/>
    </ligand>
</feature>
<dbReference type="PANTHER" id="PTHR30426">
    <property type="entry name" value="4-HYDROXY-3-METHYLBUT-2-ENYL DIPHOSPHATE REDUCTASE"/>
    <property type="match status" value="1"/>
</dbReference>
<gene>
    <name evidence="5" type="primary">ispH</name>
    <name evidence="6" type="ORF">FHG85_11955</name>
</gene>
<dbReference type="EC" id="1.17.7.4" evidence="5"/>
<comment type="pathway">
    <text evidence="5">Isoprenoid biosynthesis; dimethylallyl diphosphate biosynthesis; dimethylallyl diphosphate from (2E)-4-hydroxy-3-methylbutenyl diphosphate: step 1/1.</text>
</comment>
<feature type="binding site" evidence="5">
    <location>
        <position position="274"/>
    </location>
    <ligand>
        <name>(2E)-4-hydroxy-3-methylbut-2-enyl diphosphate</name>
        <dbReference type="ChEBI" id="CHEBI:128753"/>
    </ligand>
</feature>
<dbReference type="Pfam" id="PF02401">
    <property type="entry name" value="LYTB"/>
    <property type="match status" value="1"/>
</dbReference>
<feature type="binding site" evidence="5">
    <location>
        <position position="232"/>
    </location>
    <ligand>
        <name>(2E)-4-hydroxy-3-methylbut-2-enyl diphosphate</name>
        <dbReference type="ChEBI" id="CHEBI:128753"/>
    </ligand>
</feature>
<dbReference type="HAMAP" id="MF_00191">
    <property type="entry name" value="IspH"/>
    <property type="match status" value="1"/>
</dbReference>
<dbReference type="Proteomes" id="UP000500961">
    <property type="component" value="Chromosome"/>
</dbReference>
<keyword evidence="5" id="KW-0414">Isoprene biosynthesis</keyword>
<feature type="binding site" evidence="5">
    <location>
        <position position="230"/>
    </location>
    <ligand>
        <name>dimethylallyl diphosphate</name>
        <dbReference type="ChEBI" id="CHEBI:57623"/>
    </ligand>
</feature>
<feature type="binding site" evidence="5">
    <location>
        <position position="231"/>
    </location>
    <ligand>
        <name>dimethylallyl diphosphate</name>
        <dbReference type="ChEBI" id="CHEBI:57623"/>
    </ligand>
</feature>
<protein>
    <recommendedName>
        <fullName evidence="5">4-hydroxy-3-methylbut-2-enyl diphosphate reductase</fullName>
        <shortName evidence="5">HMBPP reductase</shortName>
        <ecNumber evidence="5">1.17.7.4</ecNumber>
    </recommendedName>
</protein>
<dbReference type="GO" id="GO:0046872">
    <property type="term" value="F:metal ion binding"/>
    <property type="evidence" value="ECO:0007669"/>
    <property type="project" value="UniProtKB-KW"/>
</dbReference>
<keyword evidence="3 5" id="KW-0408">Iron</keyword>
<dbReference type="Gene3D" id="3.40.50.11270">
    <property type="match status" value="1"/>
</dbReference>
<feature type="binding site" evidence="5">
    <location>
        <position position="40"/>
    </location>
    <ligand>
        <name>isopentenyl diphosphate</name>
        <dbReference type="ChEBI" id="CHEBI:128769"/>
    </ligand>
</feature>
<dbReference type="RefSeq" id="WP_173076205.1">
    <property type="nucleotide sequence ID" value="NZ_CP041345.1"/>
</dbReference>
<feature type="binding site" evidence="5">
    <location>
        <position position="40"/>
    </location>
    <ligand>
        <name>(2E)-4-hydroxy-3-methylbut-2-enyl diphosphate</name>
        <dbReference type="ChEBI" id="CHEBI:128753"/>
    </ligand>
</feature>
<dbReference type="Gene3D" id="3.40.1010.20">
    <property type="entry name" value="4-hydroxy-3-methylbut-2-enyl diphosphate reductase, catalytic domain"/>
    <property type="match status" value="2"/>
</dbReference>
<keyword evidence="2 5" id="KW-0479">Metal-binding</keyword>
<dbReference type="GO" id="GO:0050992">
    <property type="term" value="P:dimethylallyl diphosphate biosynthetic process"/>
    <property type="evidence" value="ECO:0007669"/>
    <property type="project" value="UniProtKB-UniRule"/>
</dbReference>
<dbReference type="CDD" id="cd13944">
    <property type="entry name" value="lytB_ispH"/>
    <property type="match status" value="1"/>
</dbReference>
<dbReference type="PANTHER" id="PTHR30426:SF0">
    <property type="entry name" value="4-HYDROXY-3-METHYLBUT-2-ENYL DIPHOSPHATE REDUCTASE"/>
    <property type="match status" value="1"/>
</dbReference>
<feature type="binding site" evidence="5">
    <location>
        <position position="231"/>
    </location>
    <ligand>
        <name>(2E)-4-hydroxy-3-methylbut-2-enyl diphosphate</name>
        <dbReference type="ChEBI" id="CHEBI:128753"/>
    </ligand>
</feature>
<dbReference type="KEGG" id="ttz:FHG85_11955"/>
<comment type="similarity">
    <text evidence="5">Belongs to the IspH family.</text>
</comment>
<feature type="binding site" evidence="5">
    <location>
        <position position="128"/>
    </location>
    <ligand>
        <name>dimethylallyl diphosphate</name>
        <dbReference type="ChEBI" id="CHEBI:57623"/>
    </ligand>
</feature>
<dbReference type="NCBIfam" id="TIGR00216">
    <property type="entry name" value="ispH_lytB"/>
    <property type="match status" value="1"/>
</dbReference>
<dbReference type="AlphaFoldDB" id="A0A7D4CSP9"/>
<dbReference type="NCBIfam" id="NF002187">
    <property type="entry name" value="PRK01045.1-1"/>
    <property type="match status" value="1"/>
</dbReference>
<dbReference type="GO" id="GO:0016114">
    <property type="term" value="P:terpenoid biosynthetic process"/>
    <property type="evidence" value="ECO:0007669"/>
    <property type="project" value="UniProtKB-UniRule"/>
</dbReference>
<feature type="active site" description="Proton donor" evidence="5">
    <location>
        <position position="130"/>
    </location>
</feature>
<feature type="binding site" evidence="5">
    <location>
        <position position="40"/>
    </location>
    <ligand>
        <name>dimethylallyl diphosphate</name>
        <dbReference type="ChEBI" id="CHEBI:57623"/>
    </ligand>
</feature>
<feature type="binding site" evidence="5">
    <location>
        <position position="231"/>
    </location>
    <ligand>
        <name>isopentenyl diphosphate</name>
        <dbReference type="ChEBI" id="CHEBI:128769"/>
    </ligand>
</feature>
<feature type="binding site" evidence="5">
    <location>
        <position position="230"/>
    </location>
    <ligand>
        <name>isopentenyl diphosphate</name>
        <dbReference type="ChEBI" id="CHEBI:128769"/>
    </ligand>
</feature>
<feature type="binding site" evidence="5">
    <location>
        <position position="12"/>
    </location>
    <ligand>
        <name>[4Fe-4S] cluster</name>
        <dbReference type="ChEBI" id="CHEBI:49883"/>
    </ligand>
</feature>
<evidence type="ECO:0000256" key="4">
    <source>
        <dbReference type="ARBA" id="ARBA00023014"/>
    </source>
</evidence>
<dbReference type="EMBL" id="CP041345">
    <property type="protein sequence ID" value="QKG80945.1"/>
    <property type="molecule type" value="Genomic_DNA"/>
</dbReference>
<comment type="function">
    <text evidence="5">Catalyzes the conversion of 1-hydroxy-2-methyl-2-(E)-butenyl 4-diphosphate (HMBPP) into a mixture of isopentenyl diphosphate (IPP) and dimethylallyl diphosphate (DMAPP). Acts in the terminal step of the DOXP/MEP pathway for isoprenoid precursor biosynthesis.</text>
</comment>
<feature type="binding site" evidence="5">
    <location>
        <position position="274"/>
    </location>
    <ligand>
        <name>isopentenyl diphosphate</name>
        <dbReference type="ChEBI" id="CHEBI:128769"/>
    </ligand>
</feature>
<evidence type="ECO:0000313" key="7">
    <source>
        <dbReference type="Proteomes" id="UP000500961"/>
    </source>
</evidence>
<keyword evidence="7" id="KW-1185">Reference proteome</keyword>
<evidence type="ECO:0000256" key="5">
    <source>
        <dbReference type="HAMAP-Rule" id="MF_00191"/>
    </source>
</evidence>
<keyword evidence="5 6" id="KW-0560">Oxidoreductase</keyword>
<feature type="binding site" evidence="5">
    <location>
        <position position="74"/>
    </location>
    <ligand>
        <name>(2E)-4-hydroxy-3-methylbut-2-enyl diphosphate</name>
        <dbReference type="ChEBI" id="CHEBI:128753"/>
    </ligand>
</feature>
<dbReference type="InterPro" id="IPR003451">
    <property type="entry name" value="LytB/IspH"/>
</dbReference>
<comment type="cofactor">
    <cofactor evidence="5">
        <name>[4Fe-4S] cluster</name>
        <dbReference type="ChEBI" id="CHEBI:49883"/>
    </cofactor>
    <text evidence="5">Binds 1 [4Fe-4S] cluster per subunit.</text>
</comment>
<name>A0A7D4CSP9_9BACT</name>
<dbReference type="GO" id="GO:0019288">
    <property type="term" value="P:isopentenyl diphosphate biosynthetic process, methylerythritol 4-phosphate pathway"/>
    <property type="evidence" value="ECO:0007669"/>
    <property type="project" value="UniProtKB-UniRule"/>
</dbReference>
<organism evidence="6 7">
    <name type="scientific">Tenuifilum thalassicum</name>
    <dbReference type="NCBI Taxonomy" id="2590900"/>
    <lineage>
        <taxon>Bacteria</taxon>
        <taxon>Pseudomonadati</taxon>
        <taxon>Bacteroidota</taxon>
        <taxon>Bacteroidia</taxon>
        <taxon>Bacteroidales</taxon>
        <taxon>Tenuifilaceae</taxon>
        <taxon>Tenuifilum</taxon>
    </lineage>
</organism>
<keyword evidence="4 5" id="KW-0411">Iron-sulfur</keyword>
<evidence type="ECO:0000313" key="6">
    <source>
        <dbReference type="EMBL" id="QKG80945.1"/>
    </source>
</evidence>
<dbReference type="UniPathway" id="UPA00056">
    <property type="reaction ID" value="UER00097"/>
</dbReference>
<dbReference type="GO" id="GO:0051745">
    <property type="term" value="F:4-hydroxy-3-methylbut-2-enyl diphosphate reductase activity"/>
    <property type="evidence" value="ECO:0007669"/>
    <property type="project" value="UniProtKB-UniRule"/>
</dbReference>
<accession>A0A7D4CSP9</accession>
<comment type="pathway">
    <text evidence="5">Isoprenoid biosynthesis; isopentenyl diphosphate biosynthesis via DXP pathway; isopentenyl diphosphate from 1-deoxy-D-xylulose 5-phosphate: step 6/6.</text>
</comment>
<keyword evidence="1 5" id="KW-0004">4Fe-4S</keyword>
<feature type="binding site" evidence="5">
    <location>
        <position position="202"/>
    </location>
    <ligand>
        <name>[4Fe-4S] cluster</name>
        <dbReference type="ChEBI" id="CHEBI:49883"/>
    </ligand>
</feature>